<sequence>MTEVHRIVFLDRDSVIANVRKPAFGHEWSEYPATRAGEAVQRLRDARATIAITNKVALSADDLAQLPDLKLIAVAATGTNIVDLAAAKQRGIVVTNIRNYAVHTLPEHTFALILALRRQLVAYRADIEAGLWQQSERFCLFGHPISDLAGSRLGLFGYGALGKATAQIARAFGMEVIVHNRSPLADAASDGVREAGFDEVLETSDIISLHLPLTDKTRNMISAKELIRMKRSALLINTARGGLVDEVALADALRAGVIAGAGFDVLITEPPPADNPLLNLRLPNFILTPHSAWASTQAMQTLVDQLIDNIEAWQAGKPQNVVSA</sequence>
<organism evidence="7 8">
    <name type="scientific">Duganella guangzhouensis</name>
    <dbReference type="NCBI Taxonomy" id="2666084"/>
    <lineage>
        <taxon>Bacteria</taxon>
        <taxon>Pseudomonadati</taxon>
        <taxon>Pseudomonadota</taxon>
        <taxon>Betaproteobacteria</taxon>
        <taxon>Burkholderiales</taxon>
        <taxon>Oxalobacteraceae</taxon>
        <taxon>Telluria group</taxon>
        <taxon>Duganella</taxon>
    </lineage>
</organism>
<gene>
    <name evidence="7" type="ORF">GJ699_01655</name>
</gene>
<dbReference type="CDD" id="cd12162">
    <property type="entry name" value="2-Hacid_dh_4"/>
    <property type="match status" value="1"/>
</dbReference>
<keyword evidence="2 4" id="KW-0560">Oxidoreductase</keyword>
<accession>A0A6I2KSB8</accession>
<reference evidence="7 8" key="1">
    <citation type="submission" date="2019-11" db="EMBL/GenBank/DDBJ databases">
        <title>Novel species isolated from a subtropical stream in China.</title>
        <authorList>
            <person name="Lu H."/>
        </authorList>
    </citation>
    <scope>NUCLEOTIDE SEQUENCE [LARGE SCALE GENOMIC DNA]</scope>
    <source>
        <strain evidence="7 8">FT80W</strain>
    </source>
</reference>
<dbReference type="GO" id="GO:0051287">
    <property type="term" value="F:NAD binding"/>
    <property type="evidence" value="ECO:0007669"/>
    <property type="project" value="InterPro"/>
</dbReference>
<dbReference type="InterPro" id="IPR006140">
    <property type="entry name" value="D-isomer_DH_NAD-bd"/>
</dbReference>
<dbReference type="SUPFAM" id="SSF51735">
    <property type="entry name" value="NAD(P)-binding Rossmann-fold domains"/>
    <property type="match status" value="1"/>
</dbReference>
<dbReference type="FunFam" id="3.40.50.720:FF:000203">
    <property type="entry name" value="D-3-phosphoglycerate dehydrogenase (SerA)"/>
    <property type="match status" value="1"/>
</dbReference>
<dbReference type="AlphaFoldDB" id="A0A6I2KSB8"/>
<keyword evidence="8" id="KW-1185">Reference proteome</keyword>
<dbReference type="InterPro" id="IPR050418">
    <property type="entry name" value="D-iso_2-hydroxyacid_DH_PdxB"/>
</dbReference>
<dbReference type="InterPro" id="IPR006139">
    <property type="entry name" value="D-isomer_2_OHA_DH_cat_dom"/>
</dbReference>
<evidence type="ECO:0000313" key="8">
    <source>
        <dbReference type="Proteomes" id="UP000433309"/>
    </source>
</evidence>
<dbReference type="PROSITE" id="PS00671">
    <property type="entry name" value="D_2_HYDROXYACID_DH_3"/>
    <property type="match status" value="1"/>
</dbReference>
<dbReference type="GO" id="GO:0016616">
    <property type="term" value="F:oxidoreductase activity, acting on the CH-OH group of donors, NAD or NADP as acceptor"/>
    <property type="evidence" value="ECO:0007669"/>
    <property type="project" value="InterPro"/>
</dbReference>
<protein>
    <submittedName>
        <fullName evidence="7">Glycerate dehydrogenase</fullName>
    </submittedName>
</protein>
<dbReference type="RefSeq" id="WP_154372462.1">
    <property type="nucleotide sequence ID" value="NZ_WKJK01000001.1"/>
</dbReference>
<comment type="caution">
    <text evidence="7">The sequence shown here is derived from an EMBL/GenBank/DDBJ whole genome shotgun (WGS) entry which is preliminary data.</text>
</comment>
<feature type="domain" description="D-isomer specific 2-hydroxyacid dehydrogenase NAD-binding" evidence="6">
    <location>
        <begin position="110"/>
        <end position="292"/>
    </location>
</feature>
<evidence type="ECO:0000256" key="3">
    <source>
        <dbReference type="ARBA" id="ARBA00023027"/>
    </source>
</evidence>
<feature type="domain" description="D-isomer specific 2-hydroxyacid dehydrogenase catalytic" evidence="5">
    <location>
        <begin position="33"/>
        <end position="322"/>
    </location>
</feature>
<dbReference type="Proteomes" id="UP000433309">
    <property type="component" value="Unassembled WGS sequence"/>
</dbReference>
<comment type="similarity">
    <text evidence="1 4">Belongs to the D-isomer specific 2-hydroxyacid dehydrogenase family.</text>
</comment>
<evidence type="ECO:0000259" key="5">
    <source>
        <dbReference type="Pfam" id="PF00389"/>
    </source>
</evidence>
<dbReference type="PANTHER" id="PTHR43761:SF1">
    <property type="entry name" value="D-ISOMER SPECIFIC 2-HYDROXYACID DEHYDROGENASE CATALYTIC DOMAIN-CONTAINING PROTEIN-RELATED"/>
    <property type="match status" value="1"/>
</dbReference>
<evidence type="ECO:0000256" key="4">
    <source>
        <dbReference type="RuleBase" id="RU003719"/>
    </source>
</evidence>
<evidence type="ECO:0000256" key="2">
    <source>
        <dbReference type="ARBA" id="ARBA00023002"/>
    </source>
</evidence>
<evidence type="ECO:0000259" key="6">
    <source>
        <dbReference type="Pfam" id="PF02826"/>
    </source>
</evidence>
<keyword evidence="3" id="KW-0520">NAD</keyword>
<dbReference type="InterPro" id="IPR036291">
    <property type="entry name" value="NAD(P)-bd_dom_sf"/>
</dbReference>
<dbReference type="InterPro" id="IPR029753">
    <property type="entry name" value="D-isomer_DH_CS"/>
</dbReference>
<dbReference type="PROSITE" id="PS00670">
    <property type="entry name" value="D_2_HYDROXYACID_DH_2"/>
    <property type="match status" value="1"/>
</dbReference>
<dbReference type="Pfam" id="PF00389">
    <property type="entry name" value="2-Hacid_dh"/>
    <property type="match status" value="1"/>
</dbReference>
<dbReference type="Pfam" id="PF02826">
    <property type="entry name" value="2-Hacid_dh_C"/>
    <property type="match status" value="1"/>
</dbReference>
<dbReference type="EMBL" id="WKJK01000001">
    <property type="protein sequence ID" value="MRW88685.1"/>
    <property type="molecule type" value="Genomic_DNA"/>
</dbReference>
<dbReference type="PANTHER" id="PTHR43761">
    <property type="entry name" value="D-ISOMER SPECIFIC 2-HYDROXYACID DEHYDROGENASE FAMILY PROTEIN (AFU_ORTHOLOGUE AFUA_1G13630)"/>
    <property type="match status" value="1"/>
</dbReference>
<dbReference type="SUPFAM" id="SSF52283">
    <property type="entry name" value="Formate/glycerate dehydrogenase catalytic domain-like"/>
    <property type="match status" value="1"/>
</dbReference>
<name>A0A6I2KSB8_9BURK</name>
<dbReference type="Gene3D" id="3.40.50.720">
    <property type="entry name" value="NAD(P)-binding Rossmann-like Domain"/>
    <property type="match status" value="2"/>
</dbReference>
<proteinExistence type="inferred from homology"/>
<evidence type="ECO:0000313" key="7">
    <source>
        <dbReference type="EMBL" id="MRW88685.1"/>
    </source>
</evidence>
<evidence type="ECO:0000256" key="1">
    <source>
        <dbReference type="ARBA" id="ARBA00005854"/>
    </source>
</evidence>